<dbReference type="Pfam" id="PF05368">
    <property type="entry name" value="NmrA"/>
    <property type="match status" value="1"/>
</dbReference>
<dbReference type="InterPro" id="IPR036291">
    <property type="entry name" value="NAD(P)-bd_dom_sf"/>
</dbReference>
<dbReference type="Gene3D" id="3.90.25.10">
    <property type="entry name" value="UDP-galactose 4-epimerase, domain 1"/>
    <property type="match status" value="1"/>
</dbReference>
<evidence type="ECO:0000256" key="2">
    <source>
        <dbReference type="ARBA" id="ARBA00022857"/>
    </source>
</evidence>
<evidence type="ECO:0000313" key="5">
    <source>
        <dbReference type="Proteomes" id="UP000007431"/>
    </source>
</evidence>
<dbReference type="Proteomes" id="UP000007431">
    <property type="component" value="Unassembled WGS sequence"/>
</dbReference>
<dbReference type="GO" id="GO:0005634">
    <property type="term" value="C:nucleus"/>
    <property type="evidence" value="ECO:0007669"/>
    <property type="project" value="TreeGrafter"/>
</dbReference>
<dbReference type="SUPFAM" id="SSF51735">
    <property type="entry name" value="NAD(P)-binding Rossmann-fold domains"/>
    <property type="match status" value="1"/>
</dbReference>
<dbReference type="CDD" id="cd05251">
    <property type="entry name" value="NmrA_like_SDR_a"/>
    <property type="match status" value="1"/>
</dbReference>
<dbReference type="InterPro" id="IPR051164">
    <property type="entry name" value="NmrA-like_oxidored"/>
</dbReference>
<evidence type="ECO:0000259" key="3">
    <source>
        <dbReference type="Pfam" id="PF05368"/>
    </source>
</evidence>
<dbReference type="InterPro" id="IPR008030">
    <property type="entry name" value="NmrA-like"/>
</dbReference>
<dbReference type="InParanoid" id="D8QAU2"/>
<dbReference type="EMBL" id="GL377309">
    <property type="protein sequence ID" value="EFI94242.1"/>
    <property type="molecule type" value="Genomic_DNA"/>
</dbReference>
<reference evidence="4 5" key="1">
    <citation type="journal article" date="2010" name="Nat. Biotechnol.">
        <title>Genome sequence of the model mushroom Schizophyllum commune.</title>
        <authorList>
            <person name="Ohm R.A."/>
            <person name="de Jong J.F."/>
            <person name="Lugones L.G."/>
            <person name="Aerts A."/>
            <person name="Kothe E."/>
            <person name="Stajich J.E."/>
            <person name="de Vries R.P."/>
            <person name="Record E."/>
            <person name="Levasseur A."/>
            <person name="Baker S.E."/>
            <person name="Bartholomew K.A."/>
            <person name="Coutinho P.M."/>
            <person name="Erdmann S."/>
            <person name="Fowler T.J."/>
            <person name="Gathman A.C."/>
            <person name="Lombard V."/>
            <person name="Henrissat B."/>
            <person name="Knabe N."/>
            <person name="Kuees U."/>
            <person name="Lilly W.W."/>
            <person name="Lindquist E."/>
            <person name="Lucas S."/>
            <person name="Magnuson J.K."/>
            <person name="Piumi F."/>
            <person name="Raudaskoski M."/>
            <person name="Salamov A."/>
            <person name="Schmutz J."/>
            <person name="Schwarze F.W.M.R."/>
            <person name="vanKuyk P.A."/>
            <person name="Horton J.S."/>
            <person name="Grigoriev I.V."/>
            <person name="Woesten H.A.B."/>
        </authorList>
    </citation>
    <scope>NUCLEOTIDE SEQUENCE [LARGE SCALE GENOMIC DNA]</scope>
    <source>
        <strain evidence="5">H4-8 / FGSC 9210</strain>
    </source>
</reference>
<dbReference type="STRING" id="578458.D8QAU2"/>
<dbReference type="HOGENOM" id="CLU_007383_8_2_1"/>
<dbReference type="PANTHER" id="PTHR42748">
    <property type="entry name" value="NITROGEN METABOLITE REPRESSION PROTEIN NMRA FAMILY MEMBER"/>
    <property type="match status" value="1"/>
</dbReference>
<keyword evidence="2" id="KW-0521">NADP</keyword>
<evidence type="ECO:0000313" key="4">
    <source>
        <dbReference type="EMBL" id="EFI94242.1"/>
    </source>
</evidence>
<comment type="similarity">
    <text evidence="1">Belongs to the NmrA-type oxidoreductase family.</text>
</comment>
<feature type="domain" description="NmrA-like" evidence="3">
    <location>
        <begin position="9"/>
        <end position="252"/>
    </location>
</feature>
<sequence length="311" mass="33371">MSSPRRIATVFGATGQQGGSVINALLADGVFTPRAVTRSTNSPAAKALEARGCEVVDADLGSKEAVRRAVEGAECVFGVTIPFTPISEIQQGTNMVDASKESGVKFFVWSSLPSVKEISNGKYTKVAHFDGMCTDKAEIQKYLKASGIPHANILTGFFLENFVSNMMPLKPTATGYELKTPVSPAAINTVCWIGKEMGSAVATLMRAYANNKIDELNGQEYILGSGTATFPEILGEFEDVLGKPVTLTRIPKLGVPALDEMFDFTAEYDRLAGKPRPDPRLLALGAEIGSVREFAEEVLKPFLNGKAKEAR</sequence>
<dbReference type="PANTHER" id="PTHR42748:SF7">
    <property type="entry name" value="NMRA LIKE REDOX SENSOR 1-RELATED"/>
    <property type="match status" value="1"/>
</dbReference>
<dbReference type="OMA" id="HTNISWI"/>
<dbReference type="Gene3D" id="3.40.50.720">
    <property type="entry name" value="NAD(P)-binding Rossmann-like Domain"/>
    <property type="match status" value="1"/>
</dbReference>
<dbReference type="eggNOG" id="ENOG502QQEA">
    <property type="taxonomic scope" value="Eukaryota"/>
</dbReference>
<proteinExistence type="inferred from homology"/>
<protein>
    <recommendedName>
        <fullName evidence="3">NmrA-like domain-containing protein</fullName>
    </recommendedName>
</protein>
<keyword evidence="5" id="KW-1185">Reference proteome</keyword>
<organism evidence="5">
    <name type="scientific">Schizophyllum commune (strain H4-8 / FGSC 9210)</name>
    <name type="common">Split gill fungus</name>
    <dbReference type="NCBI Taxonomy" id="578458"/>
    <lineage>
        <taxon>Eukaryota</taxon>
        <taxon>Fungi</taxon>
        <taxon>Dikarya</taxon>
        <taxon>Basidiomycota</taxon>
        <taxon>Agaricomycotina</taxon>
        <taxon>Agaricomycetes</taxon>
        <taxon>Agaricomycetidae</taxon>
        <taxon>Agaricales</taxon>
        <taxon>Schizophyllaceae</taxon>
        <taxon>Schizophyllum</taxon>
    </lineage>
</organism>
<gene>
    <name evidence="4" type="ORF">SCHCODRAFT_236307</name>
</gene>
<dbReference type="AlphaFoldDB" id="D8QAU2"/>
<accession>D8QAU2</accession>
<name>D8QAU2_SCHCM</name>
<evidence type="ECO:0000256" key="1">
    <source>
        <dbReference type="ARBA" id="ARBA00006328"/>
    </source>
</evidence>
<dbReference type="VEuPathDB" id="FungiDB:SCHCODRAFT_02633075"/>